<dbReference type="PIRSF" id="PIRSF000641">
    <property type="entry name" value="SRK"/>
    <property type="match status" value="1"/>
</dbReference>
<dbReference type="FunFam" id="2.90.10.10:FF:000014">
    <property type="entry name" value="Serine/threonine-protein kinase"/>
    <property type="match status" value="1"/>
</dbReference>
<evidence type="ECO:0000256" key="9">
    <source>
        <dbReference type="ARBA" id="ARBA00022840"/>
    </source>
</evidence>
<dbReference type="InterPro" id="IPR003609">
    <property type="entry name" value="Pan_app"/>
</dbReference>
<evidence type="ECO:0000256" key="4">
    <source>
        <dbReference type="ARBA" id="ARBA00022536"/>
    </source>
</evidence>
<dbReference type="Pfam" id="PF00954">
    <property type="entry name" value="S_locus_glycop"/>
    <property type="match status" value="1"/>
</dbReference>
<feature type="domain" description="Protein kinase" evidence="18">
    <location>
        <begin position="497"/>
        <end position="713"/>
    </location>
</feature>
<dbReference type="InterPro" id="IPR001480">
    <property type="entry name" value="Bulb-type_lectin_dom"/>
</dbReference>
<dbReference type="InterPro" id="IPR011009">
    <property type="entry name" value="Kinase-like_dom_sf"/>
</dbReference>
<keyword evidence="6 17" id="KW-0732">Signal</keyword>
<name>A0A6G1BSN2_9ORYZ</name>
<feature type="signal peptide" evidence="17">
    <location>
        <begin position="1"/>
        <end position="18"/>
    </location>
</feature>
<dbReference type="FunFam" id="1.10.510.10:FF:001019">
    <property type="entry name" value="G-type lectin S-receptor-like serine/threonine-protein kinase B120"/>
    <property type="match status" value="1"/>
</dbReference>
<evidence type="ECO:0000256" key="17">
    <source>
        <dbReference type="SAM" id="SignalP"/>
    </source>
</evidence>
<comment type="caution">
    <text evidence="21">The sequence shown here is derived from an EMBL/GenBank/DDBJ whole genome shotgun (WGS) entry which is preliminary data.</text>
</comment>
<dbReference type="GO" id="GO:0051707">
    <property type="term" value="P:response to other organism"/>
    <property type="evidence" value="ECO:0007669"/>
    <property type="project" value="UniProtKB-ARBA"/>
</dbReference>
<dbReference type="PROSITE" id="PS00107">
    <property type="entry name" value="PROTEIN_KINASE_ATP"/>
    <property type="match status" value="1"/>
</dbReference>
<keyword evidence="12" id="KW-0325">Glycoprotein</keyword>
<dbReference type="InterPro" id="IPR000719">
    <property type="entry name" value="Prot_kinase_dom"/>
</dbReference>
<dbReference type="InterPro" id="IPR000858">
    <property type="entry name" value="S_locus_glycoprot_dom"/>
</dbReference>
<keyword evidence="7 15" id="KW-0547">Nucleotide-binding</keyword>
<dbReference type="InterPro" id="IPR036426">
    <property type="entry name" value="Bulb-type_lectin_dom_sf"/>
</dbReference>
<dbReference type="AlphaFoldDB" id="A0A6G1BSN2"/>
<comment type="subcellular location">
    <subcellularLocation>
        <location evidence="1">Membrane</location>
        <topology evidence="1">Single-pass type I membrane protein</topology>
    </subcellularLocation>
</comment>
<keyword evidence="22" id="KW-1185">Reference proteome</keyword>
<comment type="catalytic activity">
    <reaction evidence="14">
        <text>L-seryl-[protein] + ATP = O-phospho-L-seryl-[protein] + ADP + H(+)</text>
        <dbReference type="Rhea" id="RHEA:17989"/>
        <dbReference type="Rhea" id="RHEA-COMP:9863"/>
        <dbReference type="Rhea" id="RHEA-COMP:11604"/>
        <dbReference type="ChEBI" id="CHEBI:15378"/>
        <dbReference type="ChEBI" id="CHEBI:29999"/>
        <dbReference type="ChEBI" id="CHEBI:30616"/>
        <dbReference type="ChEBI" id="CHEBI:83421"/>
        <dbReference type="ChEBI" id="CHEBI:456216"/>
        <dbReference type="EC" id="2.7.11.1"/>
    </reaction>
</comment>
<dbReference type="InterPro" id="IPR008271">
    <property type="entry name" value="Ser/Thr_kinase_AS"/>
</dbReference>
<evidence type="ECO:0000256" key="13">
    <source>
        <dbReference type="ARBA" id="ARBA00047899"/>
    </source>
</evidence>
<dbReference type="Gene3D" id="1.10.510.10">
    <property type="entry name" value="Transferase(Phosphotransferase) domain 1"/>
    <property type="match status" value="1"/>
</dbReference>
<evidence type="ECO:0000256" key="2">
    <source>
        <dbReference type="ARBA" id="ARBA00012513"/>
    </source>
</evidence>
<evidence type="ECO:0000256" key="12">
    <source>
        <dbReference type="ARBA" id="ARBA00023180"/>
    </source>
</evidence>
<comment type="catalytic activity">
    <reaction evidence="13">
        <text>L-threonyl-[protein] + ATP = O-phospho-L-threonyl-[protein] + ADP + H(+)</text>
        <dbReference type="Rhea" id="RHEA:46608"/>
        <dbReference type="Rhea" id="RHEA-COMP:11060"/>
        <dbReference type="Rhea" id="RHEA-COMP:11605"/>
        <dbReference type="ChEBI" id="CHEBI:15378"/>
        <dbReference type="ChEBI" id="CHEBI:30013"/>
        <dbReference type="ChEBI" id="CHEBI:30616"/>
        <dbReference type="ChEBI" id="CHEBI:61977"/>
        <dbReference type="ChEBI" id="CHEBI:456216"/>
        <dbReference type="EC" id="2.7.11.1"/>
    </reaction>
</comment>
<dbReference type="EMBL" id="SPHZ02000011">
    <property type="protein sequence ID" value="KAF0890876.1"/>
    <property type="molecule type" value="Genomic_DNA"/>
</dbReference>
<evidence type="ECO:0000256" key="7">
    <source>
        <dbReference type="ARBA" id="ARBA00022741"/>
    </source>
</evidence>
<dbReference type="Gene3D" id="2.90.10.10">
    <property type="entry name" value="Bulb-type lectin domain"/>
    <property type="match status" value="1"/>
</dbReference>
<evidence type="ECO:0000256" key="1">
    <source>
        <dbReference type="ARBA" id="ARBA00004479"/>
    </source>
</evidence>
<dbReference type="GO" id="GO:0005524">
    <property type="term" value="F:ATP binding"/>
    <property type="evidence" value="ECO:0007669"/>
    <property type="project" value="UniProtKB-UniRule"/>
</dbReference>
<dbReference type="PROSITE" id="PS50948">
    <property type="entry name" value="PAN"/>
    <property type="match status" value="1"/>
</dbReference>
<keyword evidence="16" id="KW-0812">Transmembrane</keyword>
<dbReference type="PANTHER" id="PTHR32444:SF142">
    <property type="entry name" value="RECEPTOR-LIKE SERINE_THREONINE-PROTEIN KINASE"/>
    <property type="match status" value="1"/>
</dbReference>
<keyword evidence="4" id="KW-0245">EGF-like domain</keyword>
<dbReference type="Pfam" id="PF08276">
    <property type="entry name" value="PAN_2"/>
    <property type="match status" value="1"/>
</dbReference>
<feature type="domain" description="Bulb-type lectin" evidence="19">
    <location>
        <begin position="19"/>
        <end position="144"/>
    </location>
</feature>
<evidence type="ECO:0000256" key="3">
    <source>
        <dbReference type="ARBA" id="ARBA00022527"/>
    </source>
</evidence>
<evidence type="ECO:0000256" key="6">
    <source>
        <dbReference type="ARBA" id="ARBA00022729"/>
    </source>
</evidence>
<keyword evidence="5" id="KW-0808">Transferase</keyword>
<evidence type="ECO:0000313" key="22">
    <source>
        <dbReference type="Proteomes" id="UP000479710"/>
    </source>
</evidence>
<dbReference type="Gene3D" id="3.30.200.20">
    <property type="entry name" value="Phosphorylase Kinase, domain 1"/>
    <property type="match status" value="1"/>
</dbReference>
<keyword evidence="9 15" id="KW-0067">ATP-binding</keyword>
<evidence type="ECO:0000313" key="21">
    <source>
        <dbReference type="EMBL" id="KAF0890876.1"/>
    </source>
</evidence>
<evidence type="ECO:0000256" key="5">
    <source>
        <dbReference type="ARBA" id="ARBA00022679"/>
    </source>
</evidence>
<dbReference type="SUPFAM" id="SSF51110">
    <property type="entry name" value="alpha-D-mannose-specific plant lectins"/>
    <property type="match status" value="1"/>
</dbReference>
<evidence type="ECO:0000256" key="14">
    <source>
        <dbReference type="ARBA" id="ARBA00048679"/>
    </source>
</evidence>
<protein>
    <recommendedName>
        <fullName evidence="2">non-specific serine/threonine protein kinase</fullName>
        <ecNumber evidence="2">2.7.11.1</ecNumber>
    </recommendedName>
</protein>
<dbReference type="CDD" id="cd01098">
    <property type="entry name" value="PAN_AP_plant"/>
    <property type="match status" value="1"/>
</dbReference>
<dbReference type="SMART" id="SM00220">
    <property type="entry name" value="S_TKc"/>
    <property type="match status" value="1"/>
</dbReference>
<evidence type="ECO:0000256" key="11">
    <source>
        <dbReference type="ARBA" id="ARBA00023170"/>
    </source>
</evidence>
<keyword evidence="16" id="KW-0472">Membrane</keyword>
<dbReference type="PANTHER" id="PTHR32444">
    <property type="entry name" value="BULB-TYPE LECTIN DOMAIN-CONTAINING PROTEIN"/>
    <property type="match status" value="1"/>
</dbReference>
<reference evidence="21 22" key="1">
    <citation type="submission" date="2019-11" db="EMBL/GenBank/DDBJ databases">
        <title>Whole genome sequence of Oryza granulata.</title>
        <authorList>
            <person name="Li W."/>
        </authorList>
    </citation>
    <scope>NUCLEOTIDE SEQUENCE [LARGE SCALE GENOMIC DNA]</scope>
    <source>
        <strain evidence="22">cv. Menghai</strain>
        <tissue evidence="21">Leaf</tissue>
    </source>
</reference>
<proteinExistence type="predicted"/>
<dbReference type="InterPro" id="IPR017441">
    <property type="entry name" value="Protein_kinase_ATP_BS"/>
</dbReference>
<dbReference type="SMART" id="SM00108">
    <property type="entry name" value="B_lectin"/>
    <property type="match status" value="1"/>
</dbReference>
<keyword evidence="16" id="KW-1133">Transmembrane helix</keyword>
<evidence type="ECO:0000259" key="19">
    <source>
        <dbReference type="PROSITE" id="PS50927"/>
    </source>
</evidence>
<keyword evidence="3" id="KW-0723">Serine/threonine-protein kinase</keyword>
<dbReference type="GO" id="GO:0016020">
    <property type="term" value="C:membrane"/>
    <property type="evidence" value="ECO:0007669"/>
    <property type="project" value="UniProtKB-SubCell"/>
</dbReference>
<dbReference type="FunFam" id="3.30.200.20:FF:000402">
    <property type="entry name" value="Serine/threonine-protein kinase"/>
    <property type="match status" value="1"/>
</dbReference>
<dbReference type="CDD" id="cd00028">
    <property type="entry name" value="B_lectin"/>
    <property type="match status" value="1"/>
</dbReference>
<feature type="domain" description="Apple" evidence="20">
    <location>
        <begin position="327"/>
        <end position="407"/>
    </location>
</feature>
<keyword evidence="10" id="KW-1015">Disulfide bond</keyword>
<evidence type="ECO:0000256" key="16">
    <source>
        <dbReference type="SAM" id="Phobius"/>
    </source>
</evidence>
<sequence length="713" mass="80163">MVCLPFLFCLLLISLCKCDDQLTQAKQLHPGDKLVSKSGVFALGFFSPATSKKSLFLGIWYHNISERTYVWVANRDNPITTPSSVMLTISNNSNLVLSDSKNQSLWTTTNSIVYGGDRAYATLLDSGNLVLRLPNDTTIWQSFDHPTDTILMNMKFLVRYKAQVAGRLVAWRGPDDPSTGEFSCSAGPSSDVQFFTWNGTMPYYRFIGINRVWVSGIVYKNNFIYESILNTGDEIYLMFTTPDGSPYVRLTLDYMGTLKFLGWNSSLSSWKVLFQRPEVNCDKYAMCGPFSYCDTTSAIPRCQCLDGFEPDSTNSSRGCQRKQQLRCRDGDDHFVTIPGMKVPDMSLHVQSRSFDECTAECNRNCSCTAYAYGNLTGDDQARCLLWTGDLVDMRMASIGQNLYIRLADSTGYTPEDNKKNRYLVKVVVPIIACLVSLVILTCIYLVRKWQSKGKHRNNENQNRAVLGRFKTSHELYEQNLEFPCINFEDMATATNNFSDSNMLGKGGFGNVYKGILEDGKEVAIKRLSTGSTQGVEHFTNEVVLIAKLQHKNLVRLLGCCIHGDERLLIYEYLPNKSLDAFIFDPASKYILDWPTRFKIIKGVARGLVYLHQDSRLTIIHRDLKSSNILLDVDMSPKISDFGMARIFGGNQQEANTNRVVGTYGYMSPEYVLGGAFSVKSDTYSFGVLLLEIVSGLKISSSKLTPNFFSLTTY</sequence>
<keyword evidence="11" id="KW-0675">Receptor</keyword>
<gene>
    <name evidence="21" type="ORF">E2562_004349</name>
</gene>
<feature type="chain" id="PRO_5026031501" description="non-specific serine/threonine protein kinase" evidence="17">
    <location>
        <begin position="19"/>
        <end position="713"/>
    </location>
</feature>
<dbReference type="GO" id="GO:0048544">
    <property type="term" value="P:recognition of pollen"/>
    <property type="evidence" value="ECO:0007669"/>
    <property type="project" value="InterPro"/>
</dbReference>
<feature type="transmembrane region" description="Helical" evidence="16">
    <location>
        <begin position="422"/>
        <end position="446"/>
    </location>
</feature>
<dbReference type="PROSITE" id="PS00108">
    <property type="entry name" value="PROTEIN_KINASE_ST"/>
    <property type="match status" value="1"/>
</dbReference>
<dbReference type="PROSITE" id="PS50011">
    <property type="entry name" value="PROTEIN_KINASE_DOM"/>
    <property type="match status" value="1"/>
</dbReference>
<evidence type="ECO:0000256" key="15">
    <source>
        <dbReference type="PROSITE-ProRule" id="PRU10141"/>
    </source>
</evidence>
<dbReference type="Pfam" id="PF01453">
    <property type="entry name" value="B_lectin"/>
    <property type="match status" value="1"/>
</dbReference>
<dbReference type="SMART" id="SM00473">
    <property type="entry name" value="PAN_AP"/>
    <property type="match status" value="1"/>
</dbReference>
<evidence type="ECO:0000256" key="8">
    <source>
        <dbReference type="ARBA" id="ARBA00022777"/>
    </source>
</evidence>
<dbReference type="OrthoDB" id="4062651at2759"/>
<feature type="non-terminal residue" evidence="21">
    <location>
        <position position="713"/>
    </location>
</feature>
<dbReference type="GO" id="GO:0004674">
    <property type="term" value="F:protein serine/threonine kinase activity"/>
    <property type="evidence" value="ECO:0007669"/>
    <property type="project" value="UniProtKB-KW"/>
</dbReference>
<evidence type="ECO:0000259" key="20">
    <source>
        <dbReference type="PROSITE" id="PS50948"/>
    </source>
</evidence>
<evidence type="ECO:0000259" key="18">
    <source>
        <dbReference type="PROSITE" id="PS50011"/>
    </source>
</evidence>
<dbReference type="InterPro" id="IPR024171">
    <property type="entry name" value="SRK-like_kinase"/>
</dbReference>
<dbReference type="PROSITE" id="PS50927">
    <property type="entry name" value="BULB_LECTIN"/>
    <property type="match status" value="1"/>
</dbReference>
<dbReference type="Proteomes" id="UP000479710">
    <property type="component" value="Unassembled WGS sequence"/>
</dbReference>
<keyword evidence="8" id="KW-0418">Kinase</keyword>
<organism evidence="21 22">
    <name type="scientific">Oryza meyeriana var. granulata</name>
    <dbReference type="NCBI Taxonomy" id="110450"/>
    <lineage>
        <taxon>Eukaryota</taxon>
        <taxon>Viridiplantae</taxon>
        <taxon>Streptophyta</taxon>
        <taxon>Embryophyta</taxon>
        <taxon>Tracheophyta</taxon>
        <taxon>Spermatophyta</taxon>
        <taxon>Magnoliopsida</taxon>
        <taxon>Liliopsida</taxon>
        <taxon>Poales</taxon>
        <taxon>Poaceae</taxon>
        <taxon>BOP clade</taxon>
        <taxon>Oryzoideae</taxon>
        <taxon>Oryzeae</taxon>
        <taxon>Oryzinae</taxon>
        <taxon>Oryza</taxon>
        <taxon>Oryza meyeriana</taxon>
    </lineage>
</organism>
<evidence type="ECO:0000256" key="10">
    <source>
        <dbReference type="ARBA" id="ARBA00023157"/>
    </source>
</evidence>
<dbReference type="EC" id="2.7.11.1" evidence="2"/>
<accession>A0A6G1BSN2</accession>
<dbReference type="Pfam" id="PF00069">
    <property type="entry name" value="Pkinase"/>
    <property type="match status" value="1"/>
</dbReference>
<feature type="binding site" evidence="15">
    <location>
        <position position="525"/>
    </location>
    <ligand>
        <name>ATP</name>
        <dbReference type="ChEBI" id="CHEBI:30616"/>
    </ligand>
</feature>
<dbReference type="SUPFAM" id="SSF56112">
    <property type="entry name" value="Protein kinase-like (PK-like)"/>
    <property type="match status" value="1"/>
</dbReference>